<accession>A0A1Y2IPQ3</accession>
<feature type="region of interest" description="Disordered" evidence="1">
    <location>
        <begin position="97"/>
        <end position="124"/>
    </location>
</feature>
<keyword evidence="3" id="KW-1185">Reference proteome</keyword>
<sequence length="225" mass="24234">MHAVCMQYCTWKLTCLSCGTPGSVCTPRYGLPPTSRYPPGFLWVIAHAEMACVVVAELMLAVGRESKLITWESSSSLRHSIATPMLPSSSRHGMFTALPHLDEGSDSRPPHLGTANPEDRNTTYGKHMSAASTELSYGGVLGRDQHCDTALHSRRITTTYPGPVSLGLMNSATYLQVPALTVHDLRSDWDGRPSMTSLAASLPAGDCGKVNFSTTEGRYCSSGIK</sequence>
<protein>
    <submittedName>
        <fullName evidence="2">Uncharacterized protein</fullName>
    </submittedName>
</protein>
<evidence type="ECO:0000313" key="2">
    <source>
        <dbReference type="EMBL" id="OSD03077.1"/>
    </source>
</evidence>
<evidence type="ECO:0000256" key="1">
    <source>
        <dbReference type="SAM" id="MobiDB-lite"/>
    </source>
</evidence>
<dbReference type="EMBL" id="KZ084102">
    <property type="protein sequence ID" value="OSD03077.1"/>
    <property type="molecule type" value="Genomic_DNA"/>
</dbReference>
<reference evidence="2 3" key="1">
    <citation type="journal article" date="2015" name="Biotechnol. Biofuels">
        <title>Enhanced degradation of softwood versus hardwood by the white-rot fungus Pycnoporus coccineus.</title>
        <authorList>
            <person name="Couturier M."/>
            <person name="Navarro D."/>
            <person name="Chevret D."/>
            <person name="Henrissat B."/>
            <person name="Piumi F."/>
            <person name="Ruiz-Duenas F.J."/>
            <person name="Martinez A.T."/>
            <person name="Grigoriev I.V."/>
            <person name="Riley R."/>
            <person name="Lipzen A."/>
            <person name="Berrin J.G."/>
            <person name="Master E.R."/>
            <person name="Rosso M.N."/>
        </authorList>
    </citation>
    <scope>NUCLEOTIDE SEQUENCE [LARGE SCALE GENOMIC DNA]</scope>
    <source>
        <strain evidence="2 3">BRFM310</strain>
    </source>
</reference>
<evidence type="ECO:0000313" key="3">
    <source>
        <dbReference type="Proteomes" id="UP000193067"/>
    </source>
</evidence>
<name>A0A1Y2IPQ3_TRAC3</name>
<dbReference type="Proteomes" id="UP000193067">
    <property type="component" value="Unassembled WGS sequence"/>
</dbReference>
<gene>
    <name evidence="2" type="ORF">PYCCODRAFT_291317</name>
</gene>
<feature type="compositionally biased region" description="Basic and acidic residues" evidence="1">
    <location>
        <begin position="100"/>
        <end position="109"/>
    </location>
</feature>
<organism evidence="2 3">
    <name type="scientific">Trametes coccinea (strain BRFM310)</name>
    <name type="common">Pycnoporus coccineus</name>
    <dbReference type="NCBI Taxonomy" id="1353009"/>
    <lineage>
        <taxon>Eukaryota</taxon>
        <taxon>Fungi</taxon>
        <taxon>Dikarya</taxon>
        <taxon>Basidiomycota</taxon>
        <taxon>Agaricomycotina</taxon>
        <taxon>Agaricomycetes</taxon>
        <taxon>Polyporales</taxon>
        <taxon>Polyporaceae</taxon>
        <taxon>Trametes</taxon>
    </lineage>
</organism>
<proteinExistence type="predicted"/>
<dbReference type="AlphaFoldDB" id="A0A1Y2IPQ3"/>